<dbReference type="CDD" id="cd06171">
    <property type="entry name" value="Sigma70_r4"/>
    <property type="match status" value="1"/>
</dbReference>
<feature type="domain" description="RNA polymerase sigma-70 region 2" evidence="6">
    <location>
        <begin position="16"/>
        <end position="81"/>
    </location>
</feature>
<dbReference type="InterPro" id="IPR013249">
    <property type="entry name" value="RNA_pol_sigma70_r4_t2"/>
</dbReference>
<gene>
    <name evidence="8" type="ORF">GCM10010982_32170</name>
</gene>
<dbReference type="Pfam" id="PF04542">
    <property type="entry name" value="Sigma70_r2"/>
    <property type="match status" value="1"/>
</dbReference>
<keyword evidence="9" id="KW-1185">Reference proteome</keyword>
<feature type="domain" description="RNA polymerase sigma factor 70 region 4 type 2" evidence="7">
    <location>
        <begin position="107"/>
        <end position="157"/>
    </location>
</feature>
<dbReference type="InterPro" id="IPR013325">
    <property type="entry name" value="RNA_pol_sigma_r2"/>
</dbReference>
<organism evidence="8 9">
    <name type="scientific">Bowmanella pacifica</name>
    <dbReference type="NCBI Taxonomy" id="502051"/>
    <lineage>
        <taxon>Bacteria</taxon>
        <taxon>Pseudomonadati</taxon>
        <taxon>Pseudomonadota</taxon>
        <taxon>Gammaproteobacteria</taxon>
        <taxon>Alteromonadales</taxon>
        <taxon>Alteromonadaceae</taxon>
        <taxon>Bowmanella</taxon>
    </lineage>
</organism>
<dbReference type="PANTHER" id="PTHR43133:SF51">
    <property type="entry name" value="RNA POLYMERASE SIGMA FACTOR"/>
    <property type="match status" value="1"/>
</dbReference>
<evidence type="ECO:0000259" key="6">
    <source>
        <dbReference type="Pfam" id="PF04542"/>
    </source>
</evidence>
<reference evidence="8" key="2">
    <citation type="submission" date="2020-09" db="EMBL/GenBank/DDBJ databases">
        <authorList>
            <person name="Sun Q."/>
            <person name="Zhou Y."/>
        </authorList>
    </citation>
    <scope>NUCLEOTIDE SEQUENCE</scope>
    <source>
        <strain evidence="8">CGMCC 1.7086</strain>
    </source>
</reference>
<evidence type="ECO:0000313" key="9">
    <source>
        <dbReference type="Proteomes" id="UP000606935"/>
    </source>
</evidence>
<dbReference type="InterPro" id="IPR039425">
    <property type="entry name" value="RNA_pol_sigma-70-like"/>
</dbReference>
<reference evidence="8" key="1">
    <citation type="journal article" date="2014" name="Int. J. Syst. Evol. Microbiol.">
        <title>Complete genome sequence of Corynebacterium casei LMG S-19264T (=DSM 44701T), isolated from a smear-ripened cheese.</title>
        <authorList>
            <consortium name="US DOE Joint Genome Institute (JGI-PGF)"/>
            <person name="Walter F."/>
            <person name="Albersmeier A."/>
            <person name="Kalinowski J."/>
            <person name="Ruckert C."/>
        </authorList>
    </citation>
    <scope>NUCLEOTIDE SEQUENCE</scope>
    <source>
        <strain evidence="8">CGMCC 1.7086</strain>
    </source>
</reference>
<proteinExistence type="inferred from homology"/>
<comment type="caution">
    <text evidence="8">The sequence shown here is derived from an EMBL/GenBank/DDBJ whole genome shotgun (WGS) entry which is preliminary data.</text>
</comment>
<evidence type="ECO:0000256" key="1">
    <source>
        <dbReference type="ARBA" id="ARBA00010641"/>
    </source>
</evidence>
<protein>
    <submittedName>
        <fullName evidence="8">RNA polymerase sigma factor</fullName>
    </submittedName>
</protein>
<accession>A0A918DKX5</accession>
<name>A0A918DKX5_9ALTE</name>
<dbReference type="GO" id="GO:0006352">
    <property type="term" value="P:DNA-templated transcription initiation"/>
    <property type="evidence" value="ECO:0007669"/>
    <property type="project" value="InterPro"/>
</dbReference>
<dbReference type="EMBL" id="BMLS01000006">
    <property type="protein sequence ID" value="GGO72904.1"/>
    <property type="molecule type" value="Genomic_DNA"/>
</dbReference>
<evidence type="ECO:0000256" key="2">
    <source>
        <dbReference type="ARBA" id="ARBA00023015"/>
    </source>
</evidence>
<dbReference type="SUPFAM" id="SSF88946">
    <property type="entry name" value="Sigma2 domain of RNA polymerase sigma factors"/>
    <property type="match status" value="1"/>
</dbReference>
<comment type="similarity">
    <text evidence="1">Belongs to the sigma-70 factor family. ECF subfamily.</text>
</comment>
<dbReference type="InterPro" id="IPR007627">
    <property type="entry name" value="RNA_pol_sigma70_r2"/>
</dbReference>
<dbReference type="Proteomes" id="UP000606935">
    <property type="component" value="Unassembled WGS sequence"/>
</dbReference>
<evidence type="ECO:0000256" key="5">
    <source>
        <dbReference type="SAM" id="SignalP"/>
    </source>
</evidence>
<dbReference type="AlphaFoldDB" id="A0A918DKX5"/>
<dbReference type="Gene3D" id="1.10.1740.10">
    <property type="match status" value="1"/>
</dbReference>
<dbReference type="GO" id="GO:0003677">
    <property type="term" value="F:DNA binding"/>
    <property type="evidence" value="ECO:0007669"/>
    <property type="project" value="InterPro"/>
</dbReference>
<keyword evidence="5" id="KW-0732">Signal</keyword>
<evidence type="ECO:0000259" key="7">
    <source>
        <dbReference type="Pfam" id="PF08281"/>
    </source>
</evidence>
<dbReference type="RefSeq" id="WP_188697521.1">
    <property type="nucleotide sequence ID" value="NZ_BMLS01000006.1"/>
</dbReference>
<dbReference type="NCBIfam" id="TIGR02937">
    <property type="entry name" value="sigma70-ECF"/>
    <property type="match status" value="1"/>
</dbReference>
<feature type="chain" id="PRO_5036697263" evidence="5">
    <location>
        <begin position="29"/>
        <end position="165"/>
    </location>
</feature>
<dbReference type="SUPFAM" id="SSF88659">
    <property type="entry name" value="Sigma3 and sigma4 domains of RNA polymerase sigma factors"/>
    <property type="match status" value="1"/>
</dbReference>
<evidence type="ECO:0000256" key="3">
    <source>
        <dbReference type="ARBA" id="ARBA00023082"/>
    </source>
</evidence>
<feature type="signal peptide" evidence="5">
    <location>
        <begin position="1"/>
        <end position="28"/>
    </location>
</feature>
<dbReference type="InterPro" id="IPR036388">
    <property type="entry name" value="WH-like_DNA-bd_sf"/>
</dbReference>
<keyword evidence="4" id="KW-0804">Transcription</keyword>
<evidence type="ECO:0000313" key="8">
    <source>
        <dbReference type="EMBL" id="GGO72904.1"/>
    </source>
</evidence>
<keyword evidence="3" id="KW-0731">Sigma factor</keyword>
<dbReference type="Pfam" id="PF08281">
    <property type="entry name" value="Sigma70_r4_2"/>
    <property type="match status" value="1"/>
</dbReference>
<dbReference type="GO" id="GO:0016987">
    <property type="term" value="F:sigma factor activity"/>
    <property type="evidence" value="ECO:0007669"/>
    <property type="project" value="UniProtKB-KW"/>
</dbReference>
<dbReference type="PANTHER" id="PTHR43133">
    <property type="entry name" value="RNA POLYMERASE ECF-TYPE SIGMA FACTO"/>
    <property type="match status" value="1"/>
</dbReference>
<keyword evidence="2" id="KW-0805">Transcription regulation</keyword>
<sequence length="165" mass="19511">MNSQNNVRRHARYIRLVMPYRASLLAFAMRLARHPDNAQDLLQDTLMRAWRGFDGLQYEAATWLWLRRILLNEHLRQQAKQRTEQVPFDENNVTLPCIADTQLMAHRVRQQIAALPSHYQQVARLQWEDGYSSTEIARMLAMNPNSVMTRIHRAKHQLRKVLVEI</sequence>
<dbReference type="InterPro" id="IPR013324">
    <property type="entry name" value="RNA_pol_sigma_r3/r4-like"/>
</dbReference>
<dbReference type="Gene3D" id="1.10.10.10">
    <property type="entry name" value="Winged helix-like DNA-binding domain superfamily/Winged helix DNA-binding domain"/>
    <property type="match status" value="1"/>
</dbReference>
<dbReference type="InterPro" id="IPR014284">
    <property type="entry name" value="RNA_pol_sigma-70_dom"/>
</dbReference>
<evidence type="ECO:0000256" key="4">
    <source>
        <dbReference type="ARBA" id="ARBA00023163"/>
    </source>
</evidence>